<proteinExistence type="predicted"/>
<feature type="coiled-coil region" evidence="1">
    <location>
        <begin position="59"/>
        <end position="86"/>
    </location>
</feature>
<evidence type="ECO:0000256" key="1">
    <source>
        <dbReference type="SAM" id="Coils"/>
    </source>
</evidence>
<dbReference type="KEGG" id="vg:17860668"/>
<dbReference type="RefSeq" id="YP_007349207.1">
    <property type="nucleotide sequence ID" value="NC_020081.2"/>
</dbReference>
<evidence type="ECO:0000313" key="2">
    <source>
        <dbReference type="EMBL" id="AGB62614.1"/>
    </source>
</evidence>
<sequence>MANYDLLGTVVSIESLQEILEIAQYQLEKCKIAESEILRDVTKRGISEIGAQRLIEYLDGELRQRIKAYEEKVRKYEKLIKRVNSGEEVKRRDIIYRV</sequence>
<organism evidence="2 3">
    <name type="scientific">Bacillus phage phiAGATE</name>
    <dbReference type="NCBI Taxonomy" id="1204533"/>
    <lineage>
        <taxon>Viruses</taxon>
        <taxon>Duplodnaviria</taxon>
        <taxon>Heunggongvirae</taxon>
        <taxon>Uroviricota</taxon>
        <taxon>Caudoviricetes</taxon>
        <taxon>Herelleviridae</taxon>
        <taxon>Bastillevirinae</taxon>
        <taxon>Agatevirus</taxon>
        <taxon>Agatevirus agate</taxon>
    </lineage>
</organism>
<dbReference type="OrthoDB" id="34624at10239"/>
<keyword evidence="3" id="KW-1185">Reference proteome</keyword>
<reference evidence="2" key="1">
    <citation type="submission" date="2013-11" db="EMBL/GenBank/DDBJ databases">
        <title>Discovery of phiAGATE novel phage infecting Bacillus pumilus leads to new insights in phylogeny of subfamily Spounavirinae.</title>
        <authorList>
            <person name="Barylski J."/>
            <person name="Nowicki G."/>
            <person name="Gozdzicka-Jozefiak A."/>
        </authorList>
    </citation>
    <scope>NUCLEOTIDE SEQUENCE [LARGE SCALE GENOMIC DNA]</scope>
</reference>
<protein>
    <submittedName>
        <fullName evidence="2">Uncharacterized protein</fullName>
    </submittedName>
</protein>
<keyword evidence="1" id="KW-0175">Coiled coil</keyword>
<name>L0L898_9CAUD</name>
<dbReference type="GeneID" id="17860668"/>
<dbReference type="Proteomes" id="UP000010364">
    <property type="component" value="Segment"/>
</dbReference>
<dbReference type="EMBL" id="JX238501">
    <property type="protein sequence ID" value="AGB62614.1"/>
    <property type="molecule type" value="Genomic_DNA"/>
</dbReference>
<evidence type="ECO:0000313" key="3">
    <source>
        <dbReference type="Proteomes" id="UP000010364"/>
    </source>
</evidence>
<accession>L0L898</accession>